<sequence length="332" mass="36138">MASAELTIAKAALSGALFRADPRACTRDDIESMLALLDTAITECSPPNVQKFKHWSLSNLVPSSGRLGPFCKYLVALASSFGGDKDAVRNARTGRTVSAKRRRLHILYILNDMLYHLKFRMRHGSPPASERLAAALAPTLPALVRSASSFANSPKHLDKIQDLLALWEEQGYFDPGFFEKLRAAVGGAPTSSGEAQVADTTSSTTKTSKNAPFLMPAMHGDLGTPWYDLPAGNWLPVMEPNSTRPMNPDMIKPLVLAPGLADKNLVEAVKKLLVDVDKIYTKEANLDDPFPDVGPMGEYIEADGLNGSMAGGDTYYGWSHAFCKRMRARKRG</sequence>
<dbReference type="GO" id="GO:0006874">
    <property type="term" value="P:intracellular calcium ion homeostasis"/>
    <property type="evidence" value="ECO:0007669"/>
    <property type="project" value="TreeGrafter"/>
</dbReference>
<gene>
    <name evidence="3" type="ORF">B0T18DRAFT_298720</name>
</gene>
<dbReference type="PROSITE" id="PS51391">
    <property type="entry name" value="CID"/>
    <property type="match status" value="1"/>
</dbReference>
<dbReference type="GO" id="GO:0048471">
    <property type="term" value="C:perinuclear region of cytoplasm"/>
    <property type="evidence" value="ECO:0007669"/>
    <property type="project" value="TreeGrafter"/>
</dbReference>
<dbReference type="InterPro" id="IPR008942">
    <property type="entry name" value="ENTH_VHS"/>
</dbReference>
<dbReference type="InterPro" id="IPR006569">
    <property type="entry name" value="CID_dom"/>
</dbReference>
<dbReference type="EMBL" id="JAUKUD010000002">
    <property type="protein sequence ID" value="KAK0752151.1"/>
    <property type="molecule type" value="Genomic_DNA"/>
</dbReference>
<organism evidence="3 4">
    <name type="scientific">Schizothecium vesticola</name>
    <dbReference type="NCBI Taxonomy" id="314040"/>
    <lineage>
        <taxon>Eukaryota</taxon>
        <taxon>Fungi</taxon>
        <taxon>Dikarya</taxon>
        <taxon>Ascomycota</taxon>
        <taxon>Pezizomycotina</taxon>
        <taxon>Sordariomycetes</taxon>
        <taxon>Sordariomycetidae</taxon>
        <taxon>Sordariales</taxon>
        <taxon>Schizotheciaceae</taxon>
        <taxon>Schizothecium</taxon>
    </lineage>
</organism>
<evidence type="ECO:0000256" key="1">
    <source>
        <dbReference type="SAM" id="MobiDB-lite"/>
    </source>
</evidence>
<dbReference type="Proteomes" id="UP001172155">
    <property type="component" value="Unassembled WGS sequence"/>
</dbReference>
<feature type="region of interest" description="Disordered" evidence="1">
    <location>
        <begin position="189"/>
        <end position="212"/>
    </location>
</feature>
<dbReference type="PANTHER" id="PTHR12323">
    <property type="entry name" value="SR-RELATED CTD ASSOCIATED FACTOR 6"/>
    <property type="match status" value="1"/>
</dbReference>
<reference evidence="3" key="1">
    <citation type="submission" date="2023-06" db="EMBL/GenBank/DDBJ databases">
        <title>Genome-scale phylogeny and comparative genomics of the fungal order Sordariales.</title>
        <authorList>
            <consortium name="Lawrence Berkeley National Laboratory"/>
            <person name="Hensen N."/>
            <person name="Bonometti L."/>
            <person name="Westerberg I."/>
            <person name="Brannstrom I.O."/>
            <person name="Guillou S."/>
            <person name="Cros-Aarteil S."/>
            <person name="Calhoun S."/>
            <person name="Haridas S."/>
            <person name="Kuo A."/>
            <person name="Mondo S."/>
            <person name="Pangilinan J."/>
            <person name="Riley R."/>
            <person name="LaButti K."/>
            <person name="Andreopoulos B."/>
            <person name="Lipzen A."/>
            <person name="Chen C."/>
            <person name="Yanf M."/>
            <person name="Daum C."/>
            <person name="Ng V."/>
            <person name="Clum A."/>
            <person name="Steindorff A."/>
            <person name="Ohm R."/>
            <person name="Martin F."/>
            <person name="Silar P."/>
            <person name="Natvig D."/>
            <person name="Lalanne C."/>
            <person name="Gautier V."/>
            <person name="Ament-velasquez S.L."/>
            <person name="Kruys A."/>
            <person name="Hutchinson M.I."/>
            <person name="Powell A.J."/>
            <person name="Barry K."/>
            <person name="Miller A.N."/>
            <person name="Grigoriev I.V."/>
            <person name="Debuchy R."/>
            <person name="Gladieux P."/>
            <person name="Thoren M.H."/>
            <person name="Johannesson H."/>
        </authorList>
    </citation>
    <scope>NUCLEOTIDE SEQUENCE</scope>
    <source>
        <strain evidence="3">SMH3187-1</strain>
    </source>
</reference>
<feature type="compositionally biased region" description="Low complexity" evidence="1">
    <location>
        <begin position="200"/>
        <end position="209"/>
    </location>
</feature>
<evidence type="ECO:0000259" key="2">
    <source>
        <dbReference type="PROSITE" id="PS51391"/>
    </source>
</evidence>
<protein>
    <recommendedName>
        <fullName evidence="2">CID domain-containing protein</fullName>
    </recommendedName>
</protein>
<feature type="domain" description="CID" evidence="2">
    <location>
        <begin position="25"/>
        <end position="189"/>
    </location>
</feature>
<dbReference type="Pfam" id="PF04818">
    <property type="entry name" value="CID"/>
    <property type="match status" value="1"/>
</dbReference>
<evidence type="ECO:0000313" key="4">
    <source>
        <dbReference type="Proteomes" id="UP001172155"/>
    </source>
</evidence>
<dbReference type="PANTHER" id="PTHR12323:SF0">
    <property type="entry name" value="CALCIUM HOMEOSTASIS ENDOPLASMIC RETICULUM PROTEIN"/>
    <property type="match status" value="1"/>
</dbReference>
<dbReference type="AlphaFoldDB" id="A0AA40F7E4"/>
<name>A0AA40F7E4_9PEZI</name>
<accession>A0AA40F7E4</accession>
<keyword evidence="4" id="KW-1185">Reference proteome</keyword>
<dbReference type="Gene3D" id="1.25.40.90">
    <property type="match status" value="1"/>
</dbReference>
<evidence type="ECO:0000313" key="3">
    <source>
        <dbReference type="EMBL" id="KAK0752151.1"/>
    </source>
</evidence>
<feature type="non-terminal residue" evidence="3">
    <location>
        <position position="1"/>
    </location>
</feature>
<comment type="caution">
    <text evidence="3">The sequence shown here is derived from an EMBL/GenBank/DDBJ whole genome shotgun (WGS) entry which is preliminary data.</text>
</comment>
<proteinExistence type="predicted"/>